<organism evidence="5 6">
    <name type="scientific">Mucilaginibacter boryungensis</name>
    <dbReference type="NCBI Taxonomy" id="768480"/>
    <lineage>
        <taxon>Bacteria</taxon>
        <taxon>Pseudomonadati</taxon>
        <taxon>Bacteroidota</taxon>
        <taxon>Sphingobacteriia</taxon>
        <taxon>Sphingobacteriales</taxon>
        <taxon>Sphingobacteriaceae</taxon>
        <taxon>Mucilaginibacter</taxon>
    </lineage>
</organism>
<evidence type="ECO:0000256" key="3">
    <source>
        <dbReference type="SAM" id="MobiDB-lite"/>
    </source>
</evidence>
<sequence length="195" mass="21863">MKRSASIATKFTLGLVIAGSVIACKQNNTDTKAAATPVATDTKAQIVYVNQDSLTANYKYAVDMRKRLEDKSKSAQSDVQSRQQAFQREYQQAQQGAATMTQDQQKATGERLQKDQQALQQYQQNAGAQLQQEQSEELKKLYDKIVDFTKQYAKEKGYKMVLTYANGNTTMLYGDPSLDVTADFLKKLNAAYDKK</sequence>
<feature type="signal peptide" evidence="4">
    <location>
        <begin position="1"/>
        <end position="23"/>
    </location>
</feature>
<reference evidence="5 6" key="1">
    <citation type="submission" date="2020-10" db="EMBL/GenBank/DDBJ databases">
        <title>Mucilaginibacter mali sp. nov., isolated from rhizosphere soil of apple orchard.</title>
        <authorList>
            <person name="Lee J.-S."/>
            <person name="Kim H.S."/>
            <person name="Kim J.-S."/>
        </authorList>
    </citation>
    <scope>NUCLEOTIDE SEQUENCE [LARGE SCALE GENOMIC DNA]</scope>
    <source>
        <strain evidence="5 6">KCTC 23157</strain>
    </source>
</reference>
<dbReference type="InterPro" id="IPR024930">
    <property type="entry name" value="Skp_dom_sf"/>
</dbReference>
<evidence type="ECO:0000256" key="2">
    <source>
        <dbReference type="ARBA" id="ARBA00022729"/>
    </source>
</evidence>
<name>A0ABR9XLD0_9SPHI</name>
<proteinExistence type="inferred from homology"/>
<evidence type="ECO:0000313" key="5">
    <source>
        <dbReference type="EMBL" id="MBE9667864.1"/>
    </source>
</evidence>
<dbReference type="PROSITE" id="PS51257">
    <property type="entry name" value="PROKAR_LIPOPROTEIN"/>
    <property type="match status" value="1"/>
</dbReference>
<dbReference type="SUPFAM" id="SSF111384">
    <property type="entry name" value="OmpH-like"/>
    <property type="match status" value="1"/>
</dbReference>
<evidence type="ECO:0000256" key="4">
    <source>
        <dbReference type="SAM" id="SignalP"/>
    </source>
</evidence>
<dbReference type="Pfam" id="PF03938">
    <property type="entry name" value="OmpH"/>
    <property type="match status" value="1"/>
</dbReference>
<dbReference type="EMBL" id="JADFFM010000002">
    <property type="protein sequence ID" value="MBE9667864.1"/>
    <property type="molecule type" value="Genomic_DNA"/>
</dbReference>
<dbReference type="InterPro" id="IPR005632">
    <property type="entry name" value="Chaperone_Skp"/>
</dbReference>
<keyword evidence="6" id="KW-1185">Reference proteome</keyword>
<feature type="compositionally biased region" description="Low complexity" evidence="3">
    <location>
        <begin position="80"/>
        <end position="105"/>
    </location>
</feature>
<protein>
    <submittedName>
        <fullName evidence="5">OmpH family outer membrane protein</fullName>
    </submittedName>
</protein>
<accession>A0ABR9XLD0</accession>
<dbReference type="RefSeq" id="WP_194107302.1">
    <property type="nucleotide sequence ID" value="NZ_JADFFM010000002.1"/>
</dbReference>
<dbReference type="PANTHER" id="PTHR35089">
    <property type="entry name" value="CHAPERONE PROTEIN SKP"/>
    <property type="match status" value="1"/>
</dbReference>
<feature type="region of interest" description="Disordered" evidence="3">
    <location>
        <begin position="69"/>
        <end position="120"/>
    </location>
</feature>
<evidence type="ECO:0000256" key="1">
    <source>
        <dbReference type="ARBA" id="ARBA00009091"/>
    </source>
</evidence>
<evidence type="ECO:0000313" key="6">
    <source>
        <dbReference type="Proteomes" id="UP000632774"/>
    </source>
</evidence>
<feature type="chain" id="PRO_5045047375" evidence="4">
    <location>
        <begin position="24"/>
        <end position="195"/>
    </location>
</feature>
<comment type="caution">
    <text evidence="5">The sequence shown here is derived from an EMBL/GenBank/DDBJ whole genome shotgun (WGS) entry which is preliminary data.</text>
</comment>
<dbReference type="Gene3D" id="3.30.910.20">
    <property type="entry name" value="Skp domain"/>
    <property type="match status" value="1"/>
</dbReference>
<comment type="similarity">
    <text evidence="1">Belongs to the Skp family.</text>
</comment>
<dbReference type="PANTHER" id="PTHR35089:SF1">
    <property type="entry name" value="CHAPERONE PROTEIN SKP"/>
    <property type="match status" value="1"/>
</dbReference>
<dbReference type="SMART" id="SM00935">
    <property type="entry name" value="OmpH"/>
    <property type="match status" value="1"/>
</dbReference>
<dbReference type="Proteomes" id="UP000632774">
    <property type="component" value="Unassembled WGS sequence"/>
</dbReference>
<keyword evidence="2 4" id="KW-0732">Signal</keyword>
<gene>
    <name evidence="5" type="ORF">IRJ18_15935</name>
</gene>